<dbReference type="PROSITE" id="PS51318">
    <property type="entry name" value="TAT"/>
    <property type="match status" value="1"/>
</dbReference>
<evidence type="ECO:0000256" key="5">
    <source>
        <dbReference type="ARBA" id="ARBA00022729"/>
    </source>
</evidence>
<evidence type="ECO:0000313" key="11">
    <source>
        <dbReference type="Proteomes" id="UP000245909"/>
    </source>
</evidence>
<dbReference type="EMBL" id="QENU01000012">
    <property type="protein sequence ID" value="PVX32667.1"/>
    <property type="molecule type" value="Genomic_DNA"/>
</dbReference>
<protein>
    <recommendedName>
        <fullName evidence="6">Acyl-CoA:diacylglycerol acyltransferase</fullName>
        <ecNumber evidence="3">2.3.1.122</ecNumber>
        <ecNumber evidence="4">2.3.1.20</ecNumber>
    </recommendedName>
</protein>
<gene>
    <name evidence="10" type="ORF">C8D76_11228</name>
</gene>
<evidence type="ECO:0000256" key="1">
    <source>
        <dbReference type="ARBA" id="ARBA00000697"/>
    </source>
</evidence>
<keyword evidence="5 8" id="KW-0732">Signal</keyword>
<dbReference type="EC" id="2.3.1.20" evidence="4"/>
<accession>A0A2U0SMU5</accession>
<comment type="catalytic activity">
    <reaction evidence="7">
        <text>an acyl-CoA + a 1,2-diacyl-sn-glycerol = a triacyl-sn-glycerol + CoA</text>
        <dbReference type="Rhea" id="RHEA:10868"/>
        <dbReference type="ChEBI" id="CHEBI:17815"/>
        <dbReference type="ChEBI" id="CHEBI:57287"/>
        <dbReference type="ChEBI" id="CHEBI:58342"/>
        <dbReference type="ChEBI" id="CHEBI:64615"/>
        <dbReference type="EC" id="2.3.1.20"/>
    </reaction>
</comment>
<evidence type="ECO:0000256" key="4">
    <source>
        <dbReference type="ARBA" id="ARBA00013244"/>
    </source>
</evidence>
<dbReference type="Gene3D" id="2.60.40.2180">
    <property type="match status" value="1"/>
</dbReference>
<dbReference type="InterPro" id="IPR000801">
    <property type="entry name" value="Esterase-like"/>
</dbReference>
<dbReference type="SUPFAM" id="SSF53474">
    <property type="entry name" value="alpha/beta-Hydrolases"/>
    <property type="match status" value="1"/>
</dbReference>
<sequence>MTTRRTFLTLGTGAAIAVSLPNFVFANQQNLPIKLTALSQIFGDGAKWVGVAIEFEQPLKAEDIPNQRFQVQDRHILGLYVTDSFENGAKSEGKFVVLNLDPDDANANLVQTAPLTQREAQNYQIGEKKENAPSLKSISQRATINGLTLFVSDTKTAIMDEFKQEKWTDSATGKTIRYNLFTPNNYDPKQKYPLVLFMHDEGITGTKTKVALYQGLGAISWASPSDQAKHPAFILAPEFDEIVVDDKGKTSDYLETTINLIKYLSTQYTLDENRYYSTGQSSGGALSMAMNVKYPDFFAASYLVACQWDNNAVTPMAKNKLWITVSEDDHKVLLEQRSLLDVLEKNGAKVARASWNAQWSQEEFQQAFNQLTSVNANVYFVVFEKGSIFTDKNEKIEESAHRNTWKYAYSIEPIRDWIFEQRKN</sequence>
<proteinExistence type="inferred from homology"/>
<name>A0A2U0SMU5_9PAST</name>
<dbReference type="OrthoDB" id="9764953at2"/>
<dbReference type="Gene3D" id="3.40.50.1820">
    <property type="entry name" value="alpha/beta hydrolase"/>
    <property type="match status" value="1"/>
</dbReference>
<dbReference type="RefSeq" id="WP_116632218.1">
    <property type="nucleotide sequence ID" value="NZ_QENU01000012.1"/>
</dbReference>
<dbReference type="PANTHER" id="PTHR43037:SF1">
    <property type="entry name" value="BLL1128 PROTEIN"/>
    <property type="match status" value="1"/>
</dbReference>
<evidence type="ECO:0000256" key="7">
    <source>
        <dbReference type="ARBA" id="ARBA00048109"/>
    </source>
</evidence>
<dbReference type="Pfam" id="PF00756">
    <property type="entry name" value="Esterase"/>
    <property type="match status" value="1"/>
</dbReference>
<reference evidence="10 11" key="1">
    <citation type="submission" date="2018-05" db="EMBL/GenBank/DDBJ databases">
        <title>Genomic Encyclopedia of Type Strains, Phase IV (KMG-IV): sequencing the most valuable type-strain genomes for metagenomic binning, comparative biology and taxonomic classification.</title>
        <authorList>
            <person name="Goeker M."/>
        </authorList>
    </citation>
    <scope>NUCLEOTIDE SEQUENCE [LARGE SCALE GENOMIC DNA]</scope>
    <source>
        <strain evidence="10 11">DSM 22999</strain>
    </source>
</reference>
<evidence type="ECO:0000256" key="3">
    <source>
        <dbReference type="ARBA" id="ARBA00012820"/>
    </source>
</evidence>
<dbReference type="InterPro" id="IPR041172">
    <property type="entry name" value="EstA_Ig-like_N"/>
</dbReference>
<feature type="chain" id="PRO_5015401746" description="Acyl-CoA:diacylglycerol acyltransferase" evidence="8">
    <location>
        <begin position="27"/>
        <end position="424"/>
    </location>
</feature>
<dbReference type="AlphaFoldDB" id="A0A2U0SMU5"/>
<dbReference type="InterPro" id="IPR006311">
    <property type="entry name" value="TAT_signal"/>
</dbReference>
<dbReference type="GO" id="GO:0050348">
    <property type="term" value="F:trehalose O-mycolyltransferase activity"/>
    <property type="evidence" value="ECO:0007669"/>
    <property type="project" value="UniProtKB-EC"/>
</dbReference>
<feature type="signal peptide" evidence="8">
    <location>
        <begin position="1"/>
        <end position="26"/>
    </location>
</feature>
<evidence type="ECO:0000256" key="2">
    <source>
        <dbReference type="ARBA" id="ARBA00005874"/>
    </source>
</evidence>
<feature type="domain" description="Esterase Ig-like N-terminal" evidence="9">
    <location>
        <begin position="35"/>
        <end position="127"/>
    </location>
</feature>
<dbReference type="PANTHER" id="PTHR43037">
    <property type="entry name" value="UNNAMED PRODUCT-RELATED"/>
    <property type="match status" value="1"/>
</dbReference>
<comment type="similarity">
    <text evidence="2">Belongs to the mycobacterial A85 antigen family.</text>
</comment>
<comment type="caution">
    <text evidence="10">The sequence shown here is derived from an EMBL/GenBank/DDBJ whole genome shotgun (WGS) entry which is preliminary data.</text>
</comment>
<comment type="catalytic activity">
    <reaction evidence="1">
        <text>2 alpha,alpha'-trehalose 6-mycolate = alpha,alpha'-trehalose 6,6'-bismycolate + alpha,alpha-trehalose</text>
        <dbReference type="Rhea" id="RHEA:23472"/>
        <dbReference type="ChEBI" id="CHEBI:16551"/>
        <dbReference type="ChEBI" id="CHEBI:18195"/>
        <dbReference type="ChEBI" id="CHEBI:18234"/>
        <dbReference type="EC" id="2.3.1.122"/>
    </reaction>
</comment>
<evidence type="ECO:0000256" key="6">
    <source>
        <dbReference type="ARBA" id="ARBA00032572"/>
    </source>
</evidence>
<dbReference type="EC" id="2.3.1.122" evidence="3"/>
<dbReference type="InterPro" id="IPR029058">
    <property type="entry name" value="AB_hydrolase_fold"/>
</dbReference>
<dbReference type="Proteomes" id="UP000245909">
    <property type="component" value="Unassembled WGS sequence"/>
</dbReference>
<dbReference type="Pfam" id="PF18435">
    <property type="entry name" value="EstA_Ig_like"/>
    <property type="match status" value="1"/>
</dbReference>
<dbReference type="InterPro" id="IPR050955">
    <property type="entry name" value="Plant_Biomass_Hydrol_Est"/>
</dbReference>
<evidence type="ECO:0000313" key="10">
    <source>
        <dbReference type="EMBL" id="PVX32667.1"/>
    </source>
</evidence>
<keyword evidence="11" id="KW-1185">Reference proteome</keyword>
<dbReference type="GO" id="GO:0004144">
    <property type="term" value="F:diacylglycerol O-acyltransferase activity"/>
    <property type="evidence" value="ECO:0007669"/>
    <property type="project" value="UniProtKB-EC"/>
</dbReference>
<organism evidence="10 11">
    <name type="scientific">Alitibacter langaaensis DSM 22999</name>
    <dbReference type="NCBI Taxonomy" id="1122935"/>
    <lineage>
        <taxon>Bacteria</taxon>
        <taxon>Pseudomonadati</taxon>
        <taxon>Pseudomonadota</taxon>
        <taxon>Gammaproteobacteria</taxon>
        <taxon>Pasteurellales</taxon>
        <taxon>Pasteurellaceae</taxon>
        <taxon>Alitibacter</taxon>
    </lineage>
</organism>
<evidence type="ECO:0000259" key="9">
    <source>
        <dbReference type="Pfam" id="PF18435"/>
    </source>
</evidence>
<evidence type="ECO:0000256" key="8">
    <source>
        <dbReference type="SAM" id="SignalP"/>
    </source>
</evidence>